<dbReference type="GO" id="GO:0000184">
    <property type="term" value="P:nuclear-transcribed mRNA catabolic process, nonsense-mediated decay"/>
    <property type="evidence" value="ECO:0007669"/>
    <property type="project" value="TreeGrafter"/>
</dbReference>
<evidence type="ECO:0000313" key="6">
    <source>
        <dbReference type="Proteomes" id="UP000602510"/>
    </source>
</evidence>
<feature type="domain" description="DNA/RNA-binding" evidence="2">
    <location>
        <begin position="209"/>
        <end position="510"/>
    </location>
</feature>
<feature type="region of interest" description="Disordered" evidence="1">
    <location>
        <begin position="661"/>
        <end position="701"/>
    </location>
</feature>
<comment type="caution">
    <text evidence="4">The sequence shown here is derived from an EMBL/GenBank/DDBJ whole genome shotgun (WGS) entry which is preliminary data.</text>
</comment>
<dbReference type="InterPro" id="IPR018834">
    <property type="entry name" value="DNA/RNA-bd_Est1-type"/>
</dbReference>
<protein>
    <submittedName>
        <fullName evidence="4">Zc3h12a-like Ribonuclease NYN domain</fullName>
    </submittedName>
</protein>
<proteinExistence type="predicted"/>
<dbReference type="SUPFAM" id="SSF48452">
    <property type="entry name" value="TPR-like"/>
    <property type="match status" value="1"/>
</dbReference>
<dbReference type="Proteomes" id="UP000602510">
    <property type="component" value="Unassembled WGS sequence"/>
</dbReference>
<evidence type="ECO:0000259" key="2">
    <source>
        <dbReference type="Pfam" id="PF10373"/>
    </source>
</evidence>
<dbReference type="PANTHER" id="PTHR15696">
    <property type="entry name" value="SMG-7 SUPPRESSOR WITH MORPHOLOGICAL EFFECT ON GENITALIA PROTEIN 7"/>
    <property type="match status" value="1"/>
</dbReference>
<feature type="compositionally biased region" description="Low complexity" evidence="1">
    <location>
        <begin position="661"/>
        <end position="697"/>
    </location>
</feature>
<feature type="domain" description="RNase NYN" evidence="3">
    <location>
        <begin position="728"/>
        <end position="881"/>
    </location>
</feature>
<name>A0A833SHH2_PHYIN</name>
<evidence type="ECO:0000259" key="3">
    <source>
        <dbReference type="Pfam" id="PF11977"/>
    </source>
</evidence>
<sequence length="891" mass="98978">MALFQQKQRPQRAASSSPNAPPLLVAAMITPFSDNRKKSPKPRKSLYRPKAASRKTPPTLPSPVPEALRVPVEDASVLLQRLNTCEILLKTSGQEQSAVESAHSGLRRTCVELIYAYPKTTKKLNINEKLWRSWYRDIEGQSLLVLKACSAFYSSLMDGLQSSLRTRGRQPEHLDGLKHSLQQSLIALGDVARYEQNQFGKERRDWSEARTYYQQALEVAPSNGKVYNQLGLLAVLEGKLLNGAYLYARSLTCANPFATSGNLLHVLQRGRDAGKQLQVQQETPGGSYNTCEAMETYSTRVLSCLHMFQIGEGGKKEWDAALERKQSALIQLLNACDEEDETMPIDGPLLEALSRMLTRTVCLSIVLAHNNVGKTSRQTLDDAFQRLSKSELTKKALAVGHVTACGLLSKLTAVLSASAESTRTKYFANALLPALNIFLDWLHLHQGLVLEPNASSKALQEECVALSRILSANGFIERSLCCAQKREGNLFNAILPEDRELNGFLPYKKALYSRFPEELTLETKVSRQLTEEDRLVLRATRFMASSEKFVLSRETPAPIYSVQAGDTCKPRSCKNSGLKTPSKATKTITKADPLAIDPVLAGRLCISCSNTSSFSDGECEYCGYEDDIDATSNDGKDAVQQPSWVQGYDLAYNNYDFSPKRISASPRSSPARGTRPISSASSTPASSPQSDSSYSPPQKVEPDFKTIMSIGAEYADFRDTLNANKDQQHLIVIDAPNVAMRHGKGKVFSCTGIELAVNYFQALGHRVVAFIPDYMLQSDEECAEREEQGEILTTAKIPDDVALLERLMHKGVLIPTPPQDYDDSYTIQYAGLHSGYVVTNDLFRDHIVNMAGPRERKVAMRAWLRTHQISYSWIRNEFLPNPNFRFPDGAF</sequence>
<dbReference type="InterPro" id="IPR021869">
    <property type="entry name" value="RNase_Zc3h12_NYN"/>
</dbReference>
<evidence type="ECO:0000256" key="1">
    <source>
        <dbReference type="SAM" id="MobiDB-lite"/>
    </source>
</evidence>
<evidence type="ECO:0000313" key="4">
    <source>
        <dbReference type="EMBL" id="KAF4030849.1"/>
    </source>
</evidence>
<dbReference type="Pfam" id="PF11977">
    <property type="entry name" value="RNase_Zc3h12a"/>
    <property type="match status" value="1"/>
</dbReference>
<dbReference type="EMBL" id="WSZM01000625">
    <property type="protein sequence ID" value="KAF4030849.1"/>
    <property type="molecule type" value="Genomic_DNA"/>
</dbReference>
<dbReference type="Proteomes" id="UP000704712">
    <property type="component" value="Unassembled WGS sequence"/>
</dbReference>
<dbReference type="GO" id="GO:0005697">
    <property type="term" value="C:telomerase holoenzyme complex"/>
    <property type="evidence" value="ECO:0007669"/>
    <property type="project" value="TreeGrafter"/>
</dbReference>
<dbReference type="GO" id="GO:0042162">
    <property type="term" value="F:telomeric DNA binding"/>
    <property type="evidence" value="ECO:0007669"/>
    <property type="project" value="TreeGrafter"/>
</dbReference>
<dbReference type="InterPro" id="IPR011990">
    <property type="entry name" value="TPR-like_helical_dom_sf"/>
</dbReference>
<dbReference type="GO" id="GO:0070034">
    <property type="term" value="F:telomerase RNA binding"/>
    <property type="evidence" value="ECO:0007669"/>
    <property type="project" value="TreeGrafter"/>
</dbReference>
<dbReference type="AlphaFoldDB" id="A0A833SHH2"/>
<feature type="compositionally biased region" description="Basic residues" evidence="1">
    <location>
        <begin position="38"/>
        <end position="53"/>
    </location>
</feature>
<dbReference type="PANTHER" id="PTHR15696:SF0">
    <property type="entry name" value="TELOMERASE-BINDING PROTEIN EST1A"/>
    <property type="match status" value="1"/>
</dbReference>
<dbReference type="InterPro" id="IPR045153">
    <property type="entry name" value="Est1/Ebs1-like"/>
</dbReference>
<feature type="region of interest" description="Disordered" evidence="1">
    <location>
        <begin position="1"/>
        <end position="66"/>
    </location>
</feature>
<evidence type="ECO:0000313" key="5">
    <source>
        <dbReference type="EMBL" id="KAF4150694.1"/>
    </source>
</evidence>
<feature type="compositionally biased region" description="Polar residues" evidence="1">
    <location>
        <begin position="1"/>
        <end position="18"/>
    </location>
</feature>
<gene>
    <name evidence="4" type="ORF">GN244_ATG17332</name>
    <name evidence="5" type="ORF">GN958_ATG00116</name>
</gene>
<dbReference type="Gene3D" id="1.25.40.10">
    <property type="entry name" value="Tetratricopeptide repeat domain"/>
    <property type="match status" value="1"/>
</dbReference>
<organism evidence="4 6">
    <name type="scientific">Phytophthora infestans</name>
    <name type="common">Potato late blight agent</name>
    <name type="synonym">Botrytis infestans</name>
    <dbReference type="NCBI Taxonomy" id="4787"/>
    <lineage>
        <taxon>Eukaryota</taxon>
        <taxon>Sar</taxon>
        <taxon>Stramenopiles</taxon>
        <taxon>Oomycota</taxon>
        <taxon>Peronosporomycetes</taxon>
        <taxon>Peronosporales</taxon>
        <taxon>Peronosporaceae</taxon>
        <taxon>Phytophthora</taxon>
    </lineage>
</organism>
<dbReference type="Pfam" id="PF10373">
    <property type="entry name" value="EST1_DNA_bind"/>
    <property type="match status" value="1"/>
</dbReference>
<dbReference type="EMBL" id="JAACNO010000032">
    <property type="protein sequence ID" value="KAF4150694.1"/>
    <property type="molecule type" value="Genomic_DNA"/>
</dbReference>
<accession>A0A833SHH2</accession>
<keyword evidence="6" id="KW-1185">Reference proteome</keyword>
<reference evidence="4" key="1">
    <citation type="submission" date="2020-04" db="EMBL/GenBank/DDBJ databases">
        <title>Hybrid Assembly of Korean Phytophthora infestans isolates.</title>
        <authorList>
            <person name="Prokchorchik M."/>
            <person name="Lee Y."/>
            <person name="Seo J."/>
            <person name="Cho J.-H."/>
            <person name="Park Y.-E."/>
            <person name="Jang D.-C."/>
            <person name="Im J.-S."/>
            <person name="Choi J.-G."/>
            <person name="Park H.-J."/>
            <person name="Lee G.-B."/>
            <person name="Lee Y.-G."/>
            <person name="Hong S.-Y."/>
            <person name="Cho K."/>
            <person name="Sohn K.H."/>
        </authorList>
    </citation>
    <scope>NUCLEOTIDE SEQUENCE</scope>
    <source>
        <strain evidence="4">KR_1_A1</strain>
        <strain evidence="5">KR_2_A2</strain>
    </source>
</reference>
<dbReference type="Gene3D" id="3.40.50.11980">
    <property type="match status" value="1"/>
</dbReference>